<accession>A0ACB8Z4D6</accession>
<reference evidence="1 2" key="2">
    <citation type="journal article" date="2022" name="Mol. Ecol. Resour.">
        <title>The genomes of chicory, endive, great burdock and yacon provide insights into Asteraceae paleo-polyploidization history and plant inulin production.</title>
        <authorList>
            <person name="Fan W."/>
            <person name="Wang S."/>
            <person name="Wang H."/>
            <person name="Wang A."/>
            <person name="Jiang F."/>
            <person name="Liu H."/>
            <person name="Zhao H."/>
            <person name="Xu D."/>
            <person name="Zhang Y."/>
        </authorList>
    </citation>
    <scope>NUCLEOTIDE SEQUENCE [LARGE SCALE GENOMIC DNA]</scope>
    <source>
        <strain evidence="2">cv. Niubang</strain>
    </source>
</reference>
<reference evidence="2" key="1">
    <citation type="journal article" date="2022" name="Mol. Ecol. Resour.">
        <title>The genomes of chicory, endive, great burdock and yacon provide insights into Asteraceae palaeo-polyploidization history and plant inulin production.</title>
        <authorList>
            <person name="Fan W."/>
            <person name="Wang S."/>
            <person name="Wang H."/>
            <person name="Wang A."/>
            <person name="Jiang F."/>
            <person name="Liu H."/>
            <person name="Zhao H."/>
            <person name="Xu D."/>
            <person name="Zhang Y."/>
        </authorList>
    </citation>
    <scope>NUCLEOTIDE SEQUENCE [LARGE SCALE GENOMIC DNA]</scope>
    <source>
        <strain evidence="2">cv. Niubang</strain>
    </source>
</reference>
<name>A0ACB8Z4D6_ARCLA</name>
<evidence type="ECO:0000313" key="1">
    <source>
        <dbReference type="EMBL" id="KAI3692094.1"/>
    </source>
</evidence>
<gene>
    <name evidence="1" type="ORF">L6452_31903</name>
</gene>
<sequence>MVEESAFDFGEQKVEKKDQKDERKFQEVEGNRMANGKENESESCEPIPEQQIDGTPVAGDLPESSSEEGGIEKTQDNNVDFENVEIPRAVFRNNKSQTTLLETTLNDQINVNVLPKNVEEMVNEENTISQRSLMETILNDQIKVNLLPKNVEEMVNEENFKSDWNVGRNQEEKGPGLMCEKSEKSKNMHDVMGQQFGVNDIRPNWKEISNKEIKGPTGETNIDV</sequence>
<evidence type="ECO:0000313" key="2">
    <source>
        <dbReference type="Proteomes" id="UP001055879"/>
    </source>
</evidence>
<comment type="caution">
    <text evidence="1">The sequence shown here is derived from an EMBL/GenBank/DDBJ whole genome shotgun (WGS) entry which is preliminary data.</text>
</comment>
<proteinExistence type="predicted"/>
<dbReference type="EMBL" id="CM042057">
    <property type="protein sequence ID" value="KAI3692094.1"/>
    <property type="molecule type" value="Genomic_DNA"/>
</dbReference>
<protein>
    <submittedName>
        <fullName evidence="1">Uncharacterized protein</fullName>
    </submittedName>
</protein>
<dbReference type="Proteomes" id="UP001055879">
    <property type="component" value="Linkage Group LG11"/>
</dbReference>
<keyword evidence="2" id="KW-1185">Reference proteome</keyword>
<organism evidence="1 2">
    <name type="scientific">Arctium lappa</name>
    <name type="common">Greater burdock</name>
    <name type="synonym">Lappa major</name>
    <dbReference type="NCBI Taxonomy" id="4217"/>
    <lineage>
        <taxon>Eukaryota</taxon>
        <taxon>Viridiplantae</taxon>
        <taxon>Streptophyta</taxon>
        <taxon>Embryophyta</taxon>
        <taxon>Tracheophyta</taxon>
        <taxon>Spermatophyta</taxon>
        <taxon>Magnoliopsida</taxon>
        <taxon>eudicotyledons</taxon>
        <taxon>Gunneridae</taxon>
        <taxon>Pentapetalae</taxon>
        <taxon>asterids</taxon>
        <taxon>campanulids</taxon>
        <taxon>Asterales</taxon>
        <taxon>Asteraceae</taxon>
        <taxon>Carduoideae</taxon>
        <taxon>Cardueae</taxon>
        <taxon>Arctiinae</taxon>
        <taxon>Arctium</taxon>
    </lineage>
</organism>